<dbReference type="PROSITE" id="PS00371">
    <property type="entry name" value="PTS_EIIA_TYPE_1_HIS"/>
    <property type="match status" value="1"/>
</dbReference>
<dbReference type="PANTHER" id="PTHR45008">
    <property type="entry name" value="PTS SYSTEM GLUCOSE-SPECIFIC EIIA COMPONENT"/>
    <property type="match status" value="1"/>
</dbReference>
<evidence type="ECO:0000256" key="1">
    <source>
        <dbReference type="ARBA" id="ARBA00004496"/>
    </source>
</evidence>
<proteinExistence type="predicted"/>
<dbReference type="InterPro" id="IPR011055">
    <property type="entry name" value="Dup_hybrid_motif"/>
</dbReference>
<dbReference type="Gene3D" id="2.70.70.10">
    <property type="entry name" value="Glucose Permease (Domain IIA)"/>
    <property type="match status" value="1"/>
</dbReference>
<protein>
    <submittedName>
        <fullName evidence="8">PTS glucose transporter subunit IIA</fullName>
    </submittedName>
</protein>
<sequence>MGLFEKIKSKFVSADGKLTPPPASFATRPDTVYAPLTGMLVSLQEVNDEVIPAGLLGVGYGIVPTTSTGVIYSPVSGHVGATTVTNHSIIIAADNGMEVLVHVGIGTVNMGGKGFTALVSMGDEVVAGQPLLAFDDDSIKLAGYDDVVTCTITNADKFDRVDRVGDSGTLIGGRPLVKIGDPLLVVRSE</sequence>
<dbReference type="NCBIfam" id="TIGR00830">
    <property type="entry name" value="PTBA"/>
    <property type="match status" value="1"/>
</dbReference>
<reference evidence="9" key="2">
    <citation type="submission" date="2023-06" db="EMBL/GenBank/DDBJ databases">
        <title>Identification and characterization of horizontal gene transfer across gut microbiota members of farm animals based on homology search.</title>
        <authorList>
            <person name="Zeman M."/>
            <person name="Kubasova T."/>
            <person name="Jahodarova E."/>
            <person name="Nykrynova M."/>
            <person name="Rychlik I."/>
        </authorList>
    </citation>
    <scope>NUCLEOTIDE SEQUENCE [LARGE SCALE GENOMIC DNA]</scope>
    <source>
        <strain evidence="9">153_Feed</strain>
    </source>
</reference>
<evidence type="ECO:0000256" key="5">
    <source>
        <dbReference type="ARBA" id="ARBA00022683"/>
    </source>
</evidence>
<dbReference type="PANTHER" id="PTHR45008:SF1">
    <property type="entry name" value="PTS SYSTEM GLUCOSE-SPECIFIC EIIA COMPONENT"/>
    <property type="match status" value="1"/>
</dbReference>
<dbReference type="EMBL" id="JAUDEA010000001">
    <property type="protein sequence ID" value="MDM8270146.1"/>
    <property type="molecule type" value="Genomic_DNA"/>
</dbReference>
<comment type="subcellular location">
    <subcellularLocation>
        <location evidence="1">Cytoplasm</location>
    </subcellularLocation>
</comment>
<evidence type="ECO:0000256" key="4">
    <source>
        <dbReference type="ARBA" id="ARBA00022679"/>
    </source>
</evidence>
<reference evidence="8 9" key="3">
    <citation type="submission" date="2023-06" db="EMBL/GenBank/DDBJ databases">
        <authorList>
            <person name="Zeman M."/>
            <person name="Kubasova T."/>
            <person name="Jahodarova E."/>
            <person name="Nykrynova M."/>
            <person name="Rychlik I."/>
        </authorList>
    </citation>
    <scope>NUCLEOTIDE SEQUENCE [LARGE SCALE GENOMIC DNA]</scope>
    <source>
        <strain evidence="8 9">153_Feed</strain>
    </source>
</reference>
<evidence type="ECO:0000256" key="2">
    <source>
        <dbReference type="ARBA" id="ARBA00022448"/>
    </source>
</evidence>
<dbReference type="InterPro" id="IPR001127">
    <property type="entry name" value="PTS_EIIA_1_perm"/>
</dbReference>
<comment type="caution">
    <text evidence="8">The sequence shown here is derived from an EMBL/GenBank/DDBJ whole genome shotgun (WGS) entry which is preliminary data.</text>
</comment>
<accession>A0ABT7V102</accession>
<dbReference type="PROSITE" id="PS51093">
    <property type="entry name" value="PTS_EIIA_TYPE_1"/>
    <property type="match status" value="1"/>
</dbReference>
<keyword evidence="2" id="KW-0813">Transport</keyword>
<evidence type="ECO:0000313" key="8">
    <source>
        <dbReference type="EMBL" id="MDM8270146.1"/>
    </source>
</evidence>
<dbReference type="Pfam" id="PF00358">
    <property type="entry name" value="PTS_EIIA_1"/>
    <property type="match status" value="1"/>
</dbReference>
<evidence type="ECO:0000313" key="9">
    <source>
        <dbReference type="Proteomes" id="UP001529256"/>
    </source>
</evidence>
<feature type="domain" description="PTS EIIA type-1" evidence="7">
    <location>
        <begin position="48"/>
        <end position="154"/>
    </location>
</feature>
<name>A0ABT7V102_9ACTN</name>
<dbReference type="RefSeq" id="WP_289510252.1">
    <property type="nucleotide sequence ID" value="NZ_JAUDEA010000001.1"/>
</dbReference>
<evidence type="ECO:0000256" key="6">
    <source>
        <dbReference type="ARBA" id="ARBA00022777"/>
    </source>
</evidence>
<keyword evidence="5" id="KW-0598">Phosphotransferase system</keyword>
<gene>
    <name evidence="8" type="ORF">QUW25_00375</name>
</gene>
<dbReference type="InterPro" id="IPR050890">
    <property type="entry name" value="PTS_EIIA_component"/>
</dbReference>
<reference evidence="8 9" key="1">
    <citation type="submission" date="2023-06" db="EMBL/GenBank/DDBJ databases">
        <title>Identification and characterization of horizontal gene transfer across gut microbiota members of farm animals based on homology search.</title>
        <authorList>
            <person name="Schwarzerova J."/>
            <person name="Nykrynova M."/>
            <person name="Jureckova K."/>
            <person name="Cejkova D."/>
            <person name="Rychlik I."/>
        </authorList>
    </citation>
    <scope>NUCLEOTIDE SEQUENCE [LARGE SCALE GENOMIC DNA]</scope>
    <source>
        <strain evidence="8 9">153_Feed</strain>
    </source>
</reference>
<dbReference type="Proteomes" id="UP001529256">
    <property type="component" value="Unassembled WGS sequence"/>
</dbReference>
<keyword evidence="4" id="KW-0808">Transferase</keyword>
<keyword evidence="6" id="KW-0418">Kinase</keyword>
<evidence type="ECO:0000259" key="7">
    <source>
        <dbReference type="PROSITE" id="PS51093"/>
    </source>
</evidence>
<keyword evidence="9" id="KW-1185">Reference proteome</keyword>
<keyword evidence="3 8" id="KW-0762">Sugar transport</keyword>
<organism evidence="8 9">
    <name type="scientific">Thermophilibacter provencensis</name>
    <dbReference type="NCBI Taxonomy" id="1852386"/>
    <lineage>
        <taxon>Bacteria</taxon>
        <taxon>Bacillati</taxon>
        <taxon>Actinomycetota</taxon>
        <taxon>Coriobacteriia</taxon>
        <taxon>Coriobacteriales</taxon>
        <taxon>Atopobiaceae</taxon>
        <taxon>Thermophilibacter</taxon>
    </lineage>
</organism>
<evidence type="ECO:0000256" key="3">
    <source>
        <dbReference type="ARBA" id="ARBA00022597"/>
    </source>
</evidence>
<dbReference type="SUPFAM" id="SSF51261">
    <property type="entry name" value="Duplicated hybrid motif"/>
    <property type="match status" value="1"/>
</dbReference>